<organism evidence="1 2">
    <name type="scientific">Thelephora ganbajun</name>
    <name type="common">Ganba fungus</name>
    <dbReference type="NCBI Taxonomy" id="370292"/>
    <lineage>
        <taxon>Eukaryota</taxon>
        <taxon>Fungi</taxon>
        <taxon>Dikarya</taxon>
        <taxon>Basidiomycota</taxon>
        <taxon>Agaricomycotina</taxon>
        <taxon>Agaricomycetes</taxon>
        <taxon>Thelephorales</taxon>
        <taxon>Thelephoraceae</taxon>
        <taxon>Thelephora</taxon>
    </lineage>
</organism>
<dbReference type="Proteomes" id="UP000886501">
    <property type="component" value="Unassembled WGS sequence"/>
</dbReference>
<reference evidence="1" key="2">
    <citation type="journal article" date="2020" name="Nat. Commun.">
        <title>Large-scale genome sequencing of mycorrhizal fungi provides insights into the early evolution of symbiotic traits.</title>
        <authorList>
            <person name="Miyauchi S."/>
            <person name="Kiss E."/>
            <person name="Kuo A."/>
            <person name="Drula E."/>
            <person name="Kohler A."/>
            <person name="Sanchez-Garcia M."/>
            <person name="Morin E."/>
            <person name="Andreopoulos B."/>
            <person name="Barry K.W."/>
            <person name="Bonito G."/>
            <person name="Buee M."/>
            <person name="Carver A."/>
            <person name="Chen C."/>
            <person name="Cichocki N."/>
            <person name="Clum A."/>
            <person name="Culley D."/>
            <person name="Crous P.W."/>
            <person name="Fauchery L."/>
            <person name="Girlanda M."/>
            <person name="Hayes R.D."/>
            <person name="Keri Z."/>
            <person name="LaButti K."/>
            <person name="Lipzen A."/>
            <person name="Lombard V."/>
            <person name="Magnuson J."/>
            <person name="Maillard F."/>
            <person name="Murat C."/>
            <person name="Nolan M."/>
            <person name="Ohm R.A."/>
            <person name="Pangilinan J."/>
            <person name="Pereira M.F."/>
            <person name="Perotto S."/>
            <person name="Peter M."/>
            <person name="Pfister S."/>
            <person name="Riley R."/>
            <person name="Sitrit Y."/>
            <person name="Stielow J.B."/>
            <person name="Szollosi G."/>
            <person name="Zifcakova L."/>
            <person name="Stursova M."/>
            <person name="Spatafora J.W."/>
            <person name="Tedersoo L."/>
            <person name="Vaario L.M."/>
            <person name="Yamada A."/>
            <person name="Yan M."/>
            <person name="Wang P."/>
            <person name="Xu J."/>
            <person name="Bruns T."/>
            <person name="Baldrian P."/>
            <person name="Vilgalys R."/>
            <person name="Dunand C."/>
            <person name="Henrissat B."/>
            <person name="Grigoriev I.V."/>
            <person name="Hibbett D."/>
            <person name="Nagy L.G."/>
            <person name="Martin F.M."/>
        </authorList>
    </citation>
    <scope>NUCLEOTIDE SEQUENCE</scope>
    <source>
        <strain evidence="1">P2</strain>
    </source>
</reference>
<accession>A0ACB6YZQ5</accession>
<evidence type="ECO:0000313" key="1">
    <source>
        <dbReference type="EMBL" id="KAF9642793.1"/>
    </source>
</evidence>
<name>A0ACB6YZQ5_THEGA</name>
<dbReference type="EMBL" id="MU118357">
    <property type="protein sequence ID" value="KAF9642793.1"/>
    <property type="molecule type" value="Genomic_DNA"/>
</dbReference>
<protein>
    <submittedName>
        <fullName evidence="1">Uncharacterized protein</fullName>
    </submittedName>
</protein>
<sequence>TMRDGAMWFIKDPQNQNVHPIRDTPERPTFTHLYKFLQSAIIWKPREPLSTVPRDLVFMHLTLPYTIHYFRPRTAVRQIGTVLWRWLLRKPRASSYMFGEQHPDDVEMIHRLLVQERFQIGHLGTTERRKNAELNDTSVTLMKTTPPYVSPPYFKYRIVVFILAVWSVCCIPIATRLAGPVLLDLWFFLLFTARGIHGGYPFVVGFHLLWGCWVVTHAIDRFDRHRQWRENRSLAWWPLFFAKRSSLRLAQASCMAFFLVFVIPTLIALVMEMYVLLSIKLVYDPELVRMNEGPQRVESFRSHDSNEGDHRSGLQKAVSDGDLSGGDVVDAQTTHQLSHYRQGTLVFTSSQTVRNKEFLTEMRLKDLEPEEAEEKGGAEEDRGWGLRSSGVRSDGEPE</sequence>
<keyword evidence="2" id="KW-1185">Reference proteome</keyword>
<evidence type="ECO:0000313" key="2">
    <source>
        <dbReference type="Proteomes" id="UP000886501"/>
    </source>
</evidence>
<gene>
    <name evidence="1" type="ORF">BDM02DRAFT_3132860</name>
</gene>
<reference evidence="1" key="1">
    <citation type="submission" date="2019-10" db="EMBL/GenBank/DDBJ databases">
        <authorList>
            <consortium name="DOE Joint Genome Institute"/>
            <person name="Kuo A."/>
            <person name="Miyauchi S."/>
            <person name="Kiss E."/>
            <person name="Drula E."/>
            <person name="Kohler A."/>
            <person name="Sanchez-Garcia M."/>
            <person name="Andreopoulos B."/>
            <person name="Barry K.W."/>
            <person name="Bonito G."/>
            <person name="Buee M."/>
            <person name="Carver A."/>
            <person name="Chen C."/>
            <person name="Cichocki N."/>
            <person name="Clum A."/>
            <person name="Culley D."/>
            <person name="Crous P.W."/>
            <person name="Fauchery L."/>
            <person name="Girlanda M."/>
            <person name="Hayes R."/>
            <person name="Keri Z."/>
            <person name="Labutti K."/>
            <person name="Lipzen A."/>
            <person name="Lombard V."/>
            <person name="Magnuson J."/>
            <person name="Maillard F."/>
            <person name="Morin E."/>
            <person name="Murat C."/>
            <person name="Nolan M."/>
            <person name="Ohm R."/>
            <person name="Pangilinan J."/>
            <person name="Pereira M."/>
            <person name="Perotto S."/>
            <person name="Peter M."/>
            <person name="Riley R."/>
            <person name="Sitrit Y."/>
            <person name="Stielow B."/>
            <person name="Szollosi G."/>
            <person name="Zifcakova L."/>
            <person name="Stursova M."/>
            <person name="Spatafora J.W."/>
            <person name="Tedersoo L."/>
            <person name="Vaario L.-M."/>
            <person name="Yamada A."/>
            <person name="Yan M."/>
            <person name="Wang P."/>
            <person name="Xu J."/>
            <person name="Bruns T."/>
            <person name="Baldrian P."/>
            <person name="Vilgalys R."/>
            <person name="Henrissat B."/>
            <person name="Grigoriev I.V."/>
            <person name="Hibbett D."/>
            <person name="Nagy L.G."/>
            <person name="Martin F.M."/>
        </authorList>
    </citation>
    <scope>NUCLEOTIDE SEQUENCE</scope>
    <source>
        <strain evidence="1">P2</strain>
    </source>
</reference>
<proteinExistence type="predicted"/>
<comment type="caution">
    <text evidence="1">The sequence shown here is derived from an EMBL/GenBank/DDBJ whole genome shotgun (WGS) entry which is preliminary data.</text>
</comment>
<feature type="non-terminal residue" evidence="1">
    <location>
        <position position="1"/>
    </location>
</feature>